<dbReference type="STRING" id="1330018.A0A167KZZ6"/>
<evidence type="ECO:0000256" key="1">
    <source>
        <dbReference type="ARBA" id="ARBA00011187"/>
    </source>
</evidence>
<dbReference type="Gene3D" id="2.130.10.10">
    <property type="entry name" value="YVTN repeat-like/Quinoprotein amine dehydrogenase"/>
    <property type="match status" value="2"/>
</dbReference>
<dbReference type="InterPro" id="IPR037379">
    <property type="entry name" value="WDR74/Nsa1"/>
</dbReference>
<comment type="subunit">
    <text evidence="1">Component of the pre-66S ribosomal particle.</text>
</comment>
<dbReference type="GO" id="GO:0042273">
    <property type="term" value="P:ribosomal large subunit biogenesis"/>
    <property type="evidence" value="ECO:0007669"/>
    <property type="project" value="InterPro"/>
</dbReference>
<dbReference type="Pfam" id="PF00400">
    <property type="entry name" value="WD40"/>
    <property type="match status" value="1"/>
</dbReference>
<proteinExistence type="predicted"/>
<feature type="region of interest" description="Disordered" evidence="2">
    <location>
        <begin position="376"/>
        <end position="419"/>
    </location>
</feature>
<gene>
    <name evidence="3" type="ORF">CALVIDRAFT_555881</name>
</gene>
<organism evidence="3 4">
    <name type="scientific">Calocera viscosa (strain TUFC12733)</name>
    <dbReference type="NCBI Taxonomy" id="1330018"/>
    <lineage>
        <taxon>Eukaryota</taxon>
        <taxon>Fungi</taxon>
        <taxon>Dikarya</taxon>
        <taxon>Basidiomycota</taxon>
        <taxon>Agaricomycotina</taxon>
        <taxon>Dacrymycetes</taxon>
        <taxon>Dacrymycetales</taxon>
        <taxon>Dacrymycetaceae</taxon>
        <taxon>Calocera</taxon>
    </lineage>
</organism>
<dbReference type="OrthoDB" id="18388at2759"/>
<keyword evidence="4" id="KW-1185">Reference proteome</keyword>
<dbReference type="Proteomes" id="UP000076738">
    <property type="component" value="Unassembled WGS sequence"/>
</dbReference>
<feature type="compositionally biased region" description="Acidic residues" evidence="2">
    <location>
        <begin position="384"/>
        <end position="408"/>
    </location>
</feature>
<dbReference type="EMBL" id="KV417290">
    <property type="protein sequence ID" value="KZO95193.1"/>
    <property type="molecule type" value="Genomic_DNA"/>
</dbReference>
<dbReference type="InterPro" id="IPR015943">
    <property type="entry name" value="WD40/YVTN_repeat-like_dom_sf"/>
</dbReference>
<dbReference type="SUPFAM" id="SSF50998">
    <property type="entry name" value="Quinoprotein alcohol dehydrogenase-like"/>
    <property type="match status" value="1"/>
</dbReference>
<dbReference type="SMART" id="SM00320">
    <property type="entry name" value="WD40"/>
    <property type="match status" value="3"/>
</dbReference>
<evidence type="ECO:0000313" key="3">
    <source>
        <dbReference type="EMBL" id="KZO95193.1"/>
    </source>
</evidence>
<protein>
    <recommendedName>
        <fullName evidence="5">Ribosome biogenesis protein NSA1</fullName>
    </recommendedName>
</protein>
<dbReference type="AlphaFoldDB" id="A0A167KZZ6"/>
<evidence type="ECO:0008006" key="5">
    <source>
        <dbReference type="Google" id="ProtNLM"/>
    </source>
</evidence>
<dbReference type="PANTHER" id="PTHR16038">
    <property type="entry name" value="NOP SEVEN ASSOCIATED PROTEIN 1"/>
    <property type="match status" value="1"/>
</dbReference>
<dbReference type="GO" id="GO:0005730">
    <property type="term" value="C:nucleolus"/>
    <property type="evidence" value="ECO:0007669"/>
    <property type="project" value="InterPro"/>
</dbReference>
<accession>A0A167KZZ6</accession>
<dbReference type="PANTHER" id="PTHR16038:SF4">
    <property type="entry name" value="WD REPEAT-CONTAINING PROTEIN 74"/>
    <property type="match status" value="1"/>
</dbReference>
<dbReference type="InterPro" id="IPR001680">
    <property type="entry name" value="WD40_rpt"/>
</dbReference>
<dbReference type="GO" id="GO:0030687">
    <property type="term" value="C:preribosome, large subunit precursor"/>
    <property type="evidence" value="ECO:0007669"/>
    <property type="project" value="TreeGrafter"/>
</dbReference>
<reference evidence="3 4" key="1">
    <citation type="journal article" date="2016" name="Mol. Biol. Evol.">
        <title>Comparative Genomics of Early-Diverging Mushroom-Forming Fungi Provides Insights into the Origins of Lignocellulose Decay Capabilities.</title>
        <authorList>
            <person name="Nagy L.G."/>
            <person name="Riley R."/>
            <person name="Tritt A."/>
            <person name="Adam C."/>
            <person name="Daum C."/>
            <person name="Floudas D."/>
            <person name="Sun H."/>
            <person name="Yadav J.S."/>
            <person name="Pangilinan J."/>
            <person name="Larsson K.H."/>
            <person name="Matsuura K."/>
            <person name="Barry K."/>
            <person name="Labutti K."/>
            <person name="Kuo R."/>
            <person name="Ohm R.A."/>
            <person name="Bhattacharya S.S."/>
            <person name="Shirouzu T."/>
            <person name="Yoshinaga Y."/>
            <person name="Martin F.M."/>
            <person name="Grigoriev I.V."/>
            <person name="Hibbett D.S."/>
        </authorList>
    </citation>
    <scope>NUCLEOTIDE SEQUENCE [LARGE SCALE GENOMIC DNA]</scope>
    <source>
        <strain evidence="3 4">TUFC12733</strain>
    </source>
</reference>
<name>A0A167KZZ6_CALVF</name>
<evidence type="ECO:0000313" key="4">
    <source>
        <dbReference type="Proteomes" id="UP000076738"/>
    </source>
</evidence>
<sequence>MAQPSTLRFWTGDEQGRLKALTCSQKEGTWGVTVRTVPTVGSSKGVQKMSLLRQEDGEDLLAVARAEGGISLLHPSYVAEDGEPSATSLQETKEDRLRPGSHFVGLSVRDSGVYSCTSSGHLRLTPLPSSPSGSSETALGALPTRLRAMRLSPSGKTLAYGGDEVSASVWSVERAFAGKAEPAAEGNGNGEGGGRKRKNRELFPGEIWRARNEPNDTLDLRVPVHITALAYLSEDTLLTGNDDGSLRMYDTRAGRRPAGHWRGTFGAAVRAVEPGMAEHQVFAGDAAGTLGSIDTRTGRCMYTYRGLTSALTALAPAPQLLASVGRDRTFRLCSAPGPQEDARANQNLRGRGEVLVREWMPSVPGALVFAGFGEGAEGVKEGGEGEEGEGAEEEEEVWEGMEEIGSDDEPGRRRKRPRT</sequence>
<dbReference type="InterPro" id="IPR011047">
    <property type="entry name" value="Quinoprotein_ADH-like_sf"/>
</dbReference>
<evidence type="ECO:0000256" key="2">
    <source>
        <dbReference type="SAM" id="MobiDB-lite"/>
    </source>
</evidence>